<feature type="compositionally biased region" description="Low complexity" evidence="6">
    <location>
        <begin position="119"/>
        <end position="130"/>
    </location>
</feature>
<reference evidence="7 8" key="1">
    <citation type="submission" date="2016-09" db="EMBL/GenBank/DDBJ databases">
        <title>Extensive genetic diversity and differential bi-allelic expression allows diatom success in the polar Southern Ocean.</title>
        <authorList>
            <consortium name="DOE Joint Genome Institute"/>
            <person name="Mock T."/>
            <person name="Otillar R.P."/>
            <person name="Strauss J."/>
            <person name="Dupont C."/>
            <person name="Frickenhaus S."/>
            <person name="Maumus F."/>
            <person name="Mcmullan M."/>
            <person name="Sanges R."/>
            <person name="Schmutz J."/>
            <person name="Toseland A."/>
            <person name="Valas R."/>
            <person name="Veluchamy A."/>
            <person name="Ward B.J."/>
            <person name="Allen A."/>
            <person name="Barry K."/>
            <person name="Falciatore A."/>
            <person name="Ferrante M."/>
            <person name="Fortunato A.E."/>
            <person name="Gloeckner G."/>
            <person name="Gruber A."/>
            <person name="Hipkin R."/>
            <person name="Janech M."/>
            <person name="Kroth P."/>
            <person name="Leese F."/>
            <person name="Lindquist E."/>
            <person name="Lyon B.R."/>
            <person name="Martin J."/>
            <person name="Mayer C."/>
            <person name="Parker M."/>
            <person name="Quesneville H."/>
            <person name="Raymond J."/>
            <person name="Uhlig C."/>
            <person name="Valentin K.U."/>
            <person name="Worden A.Z."/>
            <person name="Armbrust E.V."/>
            <person name="Bowler C."/>
            <person name="Green B."/>
            <person name="Moulton V."/>
            <person name="Van Oosterhout C."/>
            <person name="Grigoriev I."/>
        </authorList>
    </citation>
    <scope>NUCLEOTIDE SEQUENCE [LARGE SCALE GENOMIC DNA]</scope>
    <source>
        <strain evidence="7 8">CCMP1102</strain>
    </source>
</reference>
<dbReference type="PANTHER" id="PTHR48467">
    <property type="entry name" value="GLUTAMATE SYNTHASE 1 [NADH], CHLOROPLASTIC-LIKE"/>
    <property type="match status" value="1"/>
</dbReference>
<proteinExistence type="predicted"/>
<keyword evidence="3" id="KW-0274">FAD</keyword>
<feature type="compositionally biased region" description="Basic and acidic residues" evidence="6">
    <location>
        <begin position="361"/>
        <end position="379"/>
    </location>
</feature>
<keyword evidence="4" id="KW-0521">NADP</keyword>
<dbReference type="Proteomes" id="UP000095751">
    <property type="component" value="Unassembled WGS sequence"/>
</dbReference>
<dbReference type="SUPFAM" id="SSF51971">
    <property type="entry name" value="Nucleotide-binding domain"/>
    <property type="match status" value="1"/>
</dbReference>
<feature type="region of interest" description="Disordered" evidence="6">
    <location>
        <begin position="289"/>
        <end position="332"/>
    </location>
</feature>
<dbReference type="OrthoDB" id="333024at2759"/>
<evidence type="ECO:0000256" key="5">
    <source>
        <dbReference type="ARBA" id="ARBA00023002"/>
    </source>
</evidence>
<keyword evidence="5" id="KW-0560">Oxidoreductase</keyword>
<dbReference type="GO" id="GO:0016491">
    <property type="term" value="F:oxidoreductase activity"/>
    <property type="evidence" value="ECO:0007669"/>
    <property type="project" value="UniProtKB-KW"/>
</dbReference>
<dbReference type="InterPro" id="IPR055275">
    <property type="entry name" value="Ferredox_Rdtase"/>
</dbReference>
<accession>A0A1E7EZ57</accession>
<dbReference type="EMBL" id="KV784369">
    <property type="protein sequence ID" value="OEU11085.1"/>
    <property type="molecule type" value="Genomic_DNA"/>
</dbReference>
<protein>
    <submittedName>
        <fullName evidence="7">Nucleotide-binding domain-containing protein</fullName>
    </submittedName>
</protein>
<organism evidence="7 8">
    <name type="scientific">Fragilariopsis cylindrus CCMP1102</name>
    <dbReference type="NCBI Taxonomy" id="635003"/>
    <lineage>
        <taxon>Eukaryota</taxon>
        <taxon>Sar</taxon>
        <taxon>Stramenopiles</taxon>
        <taxon>Ochrophyta</taxon>
        <taxon>Bacillariophyta</taxon>
        <taxon>Bacillariophyceae</taxon>
        <taxon>Bacillariophycidae</taxon>
        <taxon>Bacillariales</taxon>
        <taxon>Bacillariaceae</taxon>
        <taxon>Fragilariopsis</taxon>
    </lineage>
</organism>
<dbReference type="InParanoid" id="A0A1E7EZ57"/>
<evidence type="ECO:0000256" key="1">
    <source>
        <dbReference type="ARBA" id="ARBA00001974"/>
    </source>
</evidence>
<evidence type="ECO:0000313" key="7">
    <source>
        <dbReference type="EMBL" id="OEU11085.1"/>
    </source>
</evidence>
<feature type="region of interest" description="Disordered" evidence="6">
    <location>
        <begin position="351"/>
        <end position="380"/>
    </location>
</feature>
<keyword evidence="8" id="KW-1185">Reference proteome</keyword>
<evidence type="ECO:0000256" key="6">
    <source>
        <dbReference type="SAM" id="MobiDB-lite"/>
    </source>
</evidence>
<feature type="region of interest" description="Disordered" evidence="6">
    <location>
        <begin position="234"/>
        <end position="259"/>
    </location>
</feature>
<comment type="cofactor">
    <cofactor evidence="1">
        <name>FAD</name>
        <dbReference type="ChEBI" id="CHEBI:57692"/>
    </cofactor>
</comment>
<feature type="region of interest" description="Disordered" evidence="6">
    <location>
        <begin position="103"/>
        <end position="130"/>
    </location>
</feature>
<dbReference type="PANTHER" id="PTHR48467:SF1">
    <property type="entry name" value="GLUTAMATE SYNTHASE 1 [NADH], CHLOROPLASTIC-LIKE"/>
    <property type="match status" value="1"/>
</dbReference>
<evidence type="ECO:0000256" key="2">
    <source>
        <dbReference type="ARBA" id="ARBA00022630"/>
    </source>
</evidence>
<keyword evidence="2" id="KW-0285">Flavoprotein</keyword>
<evidence type="ECO:0000256" key="4">
    <source>
        <dbReference type="ARBA" id="ARBA00022857"/>
    </source>
</evidence>
<sequence length="397" mass="44395">MLAPLLRPTTIVGSGPSGCYTAKYLLQSMKKLNTTENSITTPRYYSCTIDILERLPTPYGLVRNGVAPDHPEVKNVQNDFNDLFNLNNNIDCSVQFYGNVTVGGDDRNDHDNDNKRSNDSNSTAAAQKANANANNADISLHELRSIYDIVVLAYGCESDREFHLPIDIIEDEDSNDDTTINTTTTTTIDTIDTSSASVEVDGIVSARQFVNWYNGHPDYGNDITTKVQNALWNNKNDKDKDNETETDENTQQQQNKQEQNIVIIGHGNVALDCGRILAKSRQQLNTTDLTTRSLNILRPENPNPDSEFESTQSSSTQSSSTQPQRNISIIGRRGHIQGAFTIKEVRELTKLNNDNDNDNGNNDKDNENENENENKKDNDVLFVVRQEELDMDCPTQL</sequence>
<feature type="compositionally biased region" description="Low complexity" evidence="6">
    <location>
        <begin position="249"/>
        <end position="259"/>
    </location>
</feature>
<feature type="compositionally biased region" description="Low complexity" evidence="6">
    <location>
        <begin position="310"/>
        <end position="322"/>
    </location>
</feature>
<dbReference type="InterPro" id="IPR036188">
    <property type="entry name" value="FAD/NAD-bd_sf"/>
</dbReference>
<name>A0A1E7EZ57_9STRA</name>
<evidence type="ECO:0000313" key="8">
    <source>
        <dbReference type="Proteomes" id="UP000095751"/>
    </source>
</evidence>
<evidence type="ECO:0000256" key="3">
    <source>
        <dbReference type="ARBA" id="ARBA00022827"/>
    </source>
</evidence>
<dbReference type="KEGG" id="fcy:FRACYDRAFT_246190"/>
<dbReference type="AlphaFoldDB" id="A0A1E7EZ57"/>
<feature type="compositionally biased region" description="Basic and acidic residues" evidence="6">
    <location>
        <begin position="104"/>
        <end position="118"/>
    </location>
</feature>
<dbReference type="Gene3D" id="3.50.50.60">
    <property type="entry name" value="FAD/NAD(P)-binding domain"/>
    <property type="match status" value="2"/>
</dbReference>
<dbReference type="Gene3D" id="3.40.50.720">
    <property type="entry name" value="NAD(P)-binding Rossmann-like Domain"/>
    <property type="match status" value="1"/>
</dbReference>
<gene>
    <name evidence="7" type="ORF">FRACYDRAFT_246190</name>
</gene>